<name>A0A1Y3BH87_EURMA</name>
<evidence type="ECO:0000259" key="1">
    <source>
        <dbReference type="Pfam" id="PF04212"/>
    </source>
</evidence>
<dbReference type="InterPro" id="IPR036181">
    <property type="entry name" value="MIT_dom_sf"/>
</dbReference>
<evidence type="ECO:0000313" key="3">
    <source>
        <dbReference type="Proteomes" id="UP000194236"/>
    </source>
</evidence>
<organism evidence="2 3">
    <name type="scientific">Euroglyphus maynei</name>
    <name type="common">Mayne's house dust mite</name>
    <dbReference type="NCBI Taxonomy" id="6958"/>
    <lineage>
        <taxon>Eukaryota</taxon>
        <taxon>Metazoa</taxon>
        <taxon>Ecdysozoa</taxon>
        <taxon>Arthropoda</taxon>
        <taxon>Chelicerata</taxon>
        <taxon>Arachnida</taxon>
        <taxon>Acari</taxon>
        <taxon>Acariformes</taxon>
        <taxon>Sarcoptiformes</taxon>
        <taxon>Astigmata</taxon>
        <taxon>Psoroptidia</taxon>
        <taxon>Analgoidea</taxon>
        <taxon>Pyroglyphidae</taxon>
        <taxon>Pyroglyphinae</taxon>
        <taxon>Euroglyphus</taxon>
    </lineage>
</organism>
<comment type="caution">
    <text evidence="2">The sequence shown here is derived from an EMBL/GenBank/DDBJ whole genome shotgun (WGS) entry which is preliminary data.</text>
</comment>
<dbReference type="Pfam" id="PF04212">
    <property type="entry name" value="MIT"/>
    <property type="match status" value="1"/>
</dbReference>
<protein>
    <recommendedName>
        <fullName evidence="1">MIT domain-containing protein</fullName>
    </recommendedName>
</protein>
<dbReference type="InterPro" id="IPR007330">
    <property type="entry name" value="MIT_dom"/>
</dbReference>
<sequence length="99" mass="11462">MSAESSSDNGQAILNEAQVLATLAVSYDQQKDYEAAIYFYNEAAKTLKKYVNLDSVDANEEIAKKISDYEKRYNLLREKQNKSINLFIIFNLFKMFIIF</sequence>
<dbReference type="EMBL" id="MUJZ01019343">
    <property type="protein sequence ID" value="OTF80232.1"/>
    <property type="molecule type" value="Genomic_DNA"/>
</dbReference>
<dbReference type="SUPFAM" id="SSF116846">
    <property type="entry name" value="MIT domain"/>
    <property type="match status" value="1"/>
</dbReference>
<gene>
    <name evidence="2" type="ORF">BLA29_010892</name>
</gene>
<dbReference type="Gene3D" id="1.20.58.80">
    <property type="entry name" value="Phosphotransferase system, lactose/cellobiose-type IIA subunit"/>
    <property type="match status" value="1"/>
</dbReference>
<reference evidence="2 3" key="1">
    <citation type="submission" date="2017-03" db="EMBL/GenBank/DDBJ databases">
        <title>Genome Survey of Euroglyphus maynei.</title>
        <authorList>
            <person name="Arlian L.G."/>
            <person name="Morgan M.S."/>
            <person name="Rider S.D."/>
        </authorList>
    </citation>
    <scope>NUCLEOTIDE SEQUENCE [LARGE SCALE GENOMIC DNA]</scope>
    <source>
        <strain evidence="2">Arlian Lab</strain>
        <tissue evidence="2">Whole body</tissue>
    </source>
</reference>
<evidence type="ECO:0000313" key="2">
    <source>
        <dbReference type="EMBL" id="OTF80232.1"/>
    </source>
</evidence>
<keyword evidence="3" id="KW-1185">Reference proteome</keyword>
<accession>A0A1Y3BH87</accession>
<feature type="domain" description="MIT" evidence="1">
    <location>
        <begin position="14"/>
        <end position="77"/>
    </location>
</feature>
<dbReference type="Proteomes" id="UP000194236">
    <property type="component" value="Unassembled WGS sequence"/>
</dbReference>
<proteinExistence type="predicted"/>
<dbReference type="AlphaFoldDB" id="A0A1Y3BH87"/>